<dbReference type="AlphaFoldDB" id="A0A251ZSI9"/>
<comment type="caution">
    <text evidence="1">The sequence shown here is derived from an EMBL/GenBank/DDBJ whole genome shotgun (WGS) entry which is preliminary data.</text>
</comment>
<sequence>MLHFSVIEIAFQKRKIRGPFIYKNMPINVIDLIKENAMKMALNSYAFALLTKNGQKTTLD</sequence>
<evidence type="ECO:0000313" key="2">
    <source>
        <dbReference type="Proteomes" id="UP000194946"/>
    </source>
</evidence>
<gene>
    <name evidence="1" type="ORF">HK18_05190</name>
</gene>
<protein>
    <submittedName>
        <fullName evidence="1">Uncharacterized protein</fullName>
    </submittedName>
</protein>
<reference evidence="2" key="1">
    <citation type="submission" date="2014-06" db="EMBL/GenBank/DDBJ databases">
        <authorList>
            <person name="Winans N.J."/>
            <person name="Newell P.D."/>
            <person name="Douglas A.E."/>
        </authorList>
    </citation>
    <scope>NUCLEOTIDE SEQUENCE [LARGE SCALE GENOMIC DNA]</scope>
    <source>
        <strain evidence="2">DmL_052</strain>
    </source>
</reference>
<organism evidence="1 2">
    <name type="scientific">Commensalibacter intestini</name>
    <dbReference type="NCBI Taxonomy" id="479936"/>
    <lineage>
        <taxon>Bacteria</taxon>
        <taxon>Pseudomonadati</taxon>
        <taxon>Pseudomonadota</taxon>
        <taxon>Alphaproteobacteria</taxon>
        <taxon>Acetobacterales</taxon>
        <taxon>Acetobacteraceae</taxon>
    </lineage>
</organism>
<dbReference type="EMBL" id="JOPB01000032">
    <property type="protein sequence ID" value="OUI77624.1"/>
    <property type="molecule type" value="Genomic_DNA"/>
</dbReference>
<proteinExistence type="predicted"/>
<keyword evidence="2" id="KW-1185">Reference proteome</keyword>
<accession>A0A251ZSI9</accession>
<dbReference type="Proteomes" id="UP000194946">
    <property type="component" value="Unassembled WGS sequence"/>
</dbReference>
<name>A0A251ZSI9_9PROT</name>
<evidence type="ECO:0000313" key="1">
    <source>
        <dbReference type="EMBL" id="OUI77624.1"/>
    </source>
</evidence>